<protein>
    <submittedName>
        <fullName evidence="2">Uncharacterized protein</fullName>
    </submittedName>
</protein>
<dbReference type="EMBL" id="LAZR01068991">
    <property type="protein sequence ID" value="KKK48588.1"/>
    <property type="molecule type" value="Genomic_DNA"/>
</dbReference>
<dbReference type="AlphaFoldDB" id="A0A0F8VW36"/>
<reference evidence="2" key="1">
    <citation type="journal article" date="2015" name="Nature">
        <title>Complex archaea that bridge the gap between prokaryotes and eukaryotes.</title>
        <authorList>
            <person name="Spang A."/>
            <person name="Saw J.H."/>
            <person name="Jorgensen S.L."/>
            <person name="Zaremba-Niedzwiedzka K."/>
            <person name="Martijn J."/>
            <person name="Lind A.E."/>
            <person name="van Eijk R."/>
            <person name="Schleper C."/>
            <person name="Guy L."/>
            <person name="Ettema T.J."/>
        </authorList>
    </citation>
    <scope>NUCLEOTIDE SEQUENCE</scope>
</reference>
<evidence type="ECO:0000313" key="2">
    <source>
        <dbReference type="EMBL" id="KKK48588.1"/>
    </source>
</evidence>
<proteinExistence type="predicted"/>
<organism evidence="2">
    <name type="scientific">marine sediment metagenome</name>
    <dbReference type="NCBI Taxonomy" id="412755"/>
    <lineage>
        <taxon>unclassified sequences</taxon>
        <taxon>metagenomes</taxon>
        <taxon>ecological metagenomes</taxon>
    </lineage>
</organism>
<feature type="compositionally biased region" description="Basic and acidic residues" evidence="1">
    <location>
        <begin position="65"/>
        <end position="75"/>
    </location>
</feature>
<feature type="non-terminal residue" evidence="2">
    <location>
        <position position="1"/>
    </location>
</feature>
<comment type="caution">
    <text evidence="2">The sequence shown here is derived from an EMBL/GenBank/DDBJ whole genome shotgun (WGS) entry which is preliminary data.</text>
</comment>
<name>A0A0F8VW36_9ZZZZ</name>
<gene>
    <name evidence="2" type="ORF">LCGC14_3143590</name>
</gene>
<feature type="region of interest" description="Disordered" evidence="1">
    <location>
        <begin position="44"/>
        <end position="75"/>
    </location>
</feature>
<sequence length="75" mass="8595">AIDHSKISKERCTDKRIRREIGKAFKLKFNGLTTREFNGERLWSTKPSKIKNKSHLHGGKNLKPQSDDFKAGGEQ</sequence>
<feature type="compositionally biased region" description="Basic residues" evidence="1">
    <location>
        <begin position="48"/>
        <end position="60"/>
    </location>
</feature>
<accession>A0A0F8VW36</accession>
<evidence type="ECO:0000256" key="1">
    <source>
        <dbReference type="SAM" id="MobiDB-lite"/>
    </source>
</evidence>